<reference evidence="3" key="1">
    <citation type="submission" date="2016-11" db="EMBL/GenBank/DDBJ databases">
        <authorList>
            <person name="Shukria A."/>
            <person name="Stevens D.C."/>
        </authorList>
    </citation>
    <scope>NUCLEOTIDE SEQUENCE [LARGE SCALE GENOMIC DNA]</scope>
    <source>
        <strain evidence="3">Cbfe23</strain>
    </source>
</reference>
<proteinExistence type="predicted"/>
<reference evidence="2 3" key="2">
    <citation type="submission" date="2016-12" db="EMBL/GenBank/DDBJ databases">
        <title>Draft Genome Sequence of Cystobacter ferrugineus Strain Cbfe23.</title>
        <authorList>
            <person name="Akbar S."/>
            <person name="Dowd S.E."/>
            <person name="Stevens D.C."/>
        </authorList>
    </citation>
    <scope>NUCLEOTIDE SEQUENCE [LARGE SCALE GENOMIC DNA]</scope>
    <source>
        <strain evidence="2 3">Cbfe23</strain>
    </source>
</reference>
<comment type="caution">
    <text evidence="2">The sequence shown here is derived from an EMBL/GenBank/DDBJ whole genome shotgun (WGS) entry which is preliminary data.</text>
</comment>
<evidence type="ECO:0000256" key="1">
    <source>
        <dbReference type="SAM" id="SignalP"/>
    </source>
</evidence>
<dbReference type="EMBL" id="MPIN01000023">
    <property type="protein sequence ID" value="OJH34036.1"/>
    <property type="molecule type" value="Genomic_DNA"/>
</dbReference>
<dbReference type="Proteomes" id="UP000182229">
    <property type="component" value="Unassembled WGS sequence"/>
</dbReference>
<evidence type="ECO:0000313" key="3">
    <source>
        <dbReference type="Proteomes" id="UP000182229"/>
    </source>
</evidence>
<feature type="chain" id="PRO_5012476649" evidence="1">
    <location>
        <begin position="24"/>
        <end position="395"/>
    </location>
</feature>
<keyword evidence="3" id="KW-1185">Reference proteome</keyword>
<gene>
    <name evidence="2" type="ORF">BON30_45335</name>
</gene>
<accession>A0A1L9AVL7</accession>
<feature type="signal peptide" evidence="1">
    <location>
        <begin position="1"/>
        <end position="23"/>
    </location>
</feature>
<organism evidence="2 3">
    <name type="scientific">Cystobacter ferrugineus</name>
    <dbReference type="NCBI Taxonomy" id="83449"/>
    <lineage>
        <taxon>Bacteria</taxon>
        <taxon>Pseudomonadati</taxon>
        <taxon>Myxococcota</taxon>
        <taxon>Myxococcia</taxon>
        <taxon>Myxococcales</taxon>
        <taxon>Cystobacterineae</taxon>
        <taxon>Archangiaceae</taxon>
        <taxon>Cystobacter</taxon>
    </lineage>
</organism>
<dbReference type="STRING" id="83449.BON30_45335"/>
<sequence>MSRGWKKWLAVAAVAGTSPAALGATLVEPRLRVSLEERYDDDFRLNPVVAPDAPTGGALGTTPTGQLMSKVTPRVGLDVKDRTLKLESFYAADLLMRHGSGTVTLDHRAGLTVRKLLSRRLRVEASGSIFRVTDPRSLPRESVARTNQPVLYGASKLSVTNRVSRRVDVAAGYAFEGVRVLTSGSVAGFVHTPYLETWVRTAPRLWLGAEYRYQAFLYGDSMDQAHGIFGALRYRLSRNTTATLRGGPVSFLGQDGTRGWMPRVKLEVLHERGTFDMGLILGHDLVGASGFANTLWADYAGLTFNKHFSQRAQMFAAASFFRNGRAPGEDAFRWNVGTNVSQGYTLSAGFEFEVNRYVSVQAAVDRIAQVGMGDAAADVNLSRNVAALRLHMTAW</sequence>
<evidence type="ECO:0000313" key="2">
    <source>
        <dbReference type="EMBL" id="OJH34036.1"/>
    </source>
</evidence>
<dbReference type="RefSeq" id="WP_071904874.1">
    <property type="nucleotide sequence ID" value="NZ_MPIN01000023.1"/>
</dbReference>
<dbReference type="AlphaFoldDB" id="A0A1L9AVL7"/>
<keyword evidence="1" id="KW-0732">Signal</keyword>
<dbReference type="OrthoDB" id="5379315at2"/>
<name>A0A1L9AVL7_9BACT</name>
<protein>
    <submittedName>
        <fullName evidence="2">Uncharacterized protein</fullName>
    </submittedName>
</protein>